<accession>U6MRN3</accession>
<protein>
    <submittedName>
        <fullName evidence="2">Uncharacterized protein</fullName>
    </submittedName>
</protein>
<feature type="compositionally biased region" description="Low complexity" evidence="1">
    <location>
        <begin position="89"/>
        <end position="101"/>
    </location>
</feature>
<evidence type="ECO:0000313" key="3">
    <source>
        <dbReference type="Proteomes" id="UP000030754"/>
    </source>
</evidence>
<feature type="compositionally biased region" description="Low complexity" evidence="1">
    <location>
        <begin position="1"/>
        <end position="25"/>
    </location>
</feature>
<feature type="region of interest" description="Disordered" evidence="1">
    <location>
        <begin position="1"/>
        <end position="50"/>
    </location>
</feature>
<feature type="region of interest" description="Disordered" evidence="1">
    <location>
        <begin position="62"/>
        <end position="228"/>
    </location>
</feature>
<gene>
    <name evidence="2" type="ORF">ENH_00023370</name>
</gene>
<dbReference type="VEuPathDB" id="ToxoDB:ENH_00023370"/>
<sequence length="306" mass="32333">MRTAQATVGDAATAAASDVATLGASRCTKSEASEAAGSPKGVPNSSSKRHFEKLLQGVSWFGGEKSTSVSGEAPAKASVGSESKQTGWTPAPVAAASATGAHGEGRADEAPEDLSEDEMVRPHRGAQTAESKPTQDGRSGDDSSSVHLQQPDDVGAPFAEEATFTFREQQQSDLNKLEAPCSSPSRTSREKKVSLQEPAGATAATTDYGASSAPTNKRGVAKSGGLHLPIPNKERRFLQFKRNSRRQNVSRTRKLEVEEKVAEAVGRAPGHCWFSLFSTPGAHYRAPRSRISSEELGISNFPAFDH</sequence>
<proteinExistence type="predicted"/>
<evidence type="ECO:0000313" key="2">
    <source>
        <dbReference type="EMBL" id="CDJ66661.1"/>
    </source>
</evidence>
<feature type="compositionally biased region" description="Low complexity" evidence="1">
    <location>
        <begin position="199"/>
        <end position="213"/>
    </location>
</feature>
<name>U6MRN3_9EIME</name>
<organism evidence="2 3">
    <name type="scientific">Eimeria necatrix</name>
    <dbReference type="NCBI Taxonomy" id="51315"/>
    <lineage>
        <taxon>Eukaryota</taxon>
        <taxon>Sar</taxon>
        <taxon>Alveolata</taxon>
        <taxon>Apicomplexa</taxon>
        <taxon>Conoidasida</taxon>
        <taxon>Coccidia</taxon>
        <taxon>Eucoccidiorida</taxon>
        <taxon>Eimeriorina</taxon>
        <taxon>Eimeriidae</taxon>
        <taxon>Eimeria</taxon>
    </lineage>
</organism>
<dbReference type="Proteomes" id="UP000030754">
    <property type="component" value="Unassembled WGS sequence"/>
</dbReference>
<dbReference type="EMBL" id="HG723709">
    <property type="protein sequence ID" value="CDJ66661.1"/>
    <property type="molecule type" value="Genomic_DNA"/>
</dbReference>
<dbReference type="GeneID" id="25472507"/>
<reference evidence="2" key="1">
    <citation type="submission" date="2013-10" db="EMBL/GenBank/DDBJ databases">
        <title>Genomic analysis of the causative agents of coccidiosis in chickens.</title>
        <authorList>
            <person name="Reid A.J."/>
            <person name="Blake D."/>
            <person name="Billington K."/>
            <person name="Browne H."/>
            <person name="Dunn M."/>
            <person name="Hung S."/>
            <person name="Kawahara F."/>
            <person name="Miranda-Saavedra D."/>
            <person name="Mourier T."/>
            <person name="Nagra H."/>
            <person name="Otto T.D."/>
            <person name="Rawlings N."/>
            <person name="Sanchez A."/>
            <person name="Sanders M."/>
            <person name="Subramaniam C."/>
            <person name="Tay Y."/>
            <person name="Dear P."/>
            <person name="Doerig C."/>
            <person name="Gruber A."/>
            <person name="Parkinson J."/>
            <person name="Shirley M."/>
            <person name="Wan K.L."/>
            <person name="Berriman M."/>
            <person name="Tomley F."/>
            <person name="Pain A."/>
        </authorList>
    </citation>
    <scope>NUCLEOTIDE SEQUENCE [LARGE SCALE GENOMIC DNA]</scope>
    <source>
        <strain evidence="2">Houghton</strain>
    </source>
</reference>
<evidence type="ECO:0000256" key="1">
    <source>
        <dbReference type="SAM" id="MobiDB-lite"/>
    </source>
</evidence>
<reference evidence="2" key="2">
    <citation type="submission" date="2013-10" db="EMBL/GenBank/DDBJ databases">
        <authorList>
            <person name="Aslett M."/>
        </authorList>
    </citation>
    <scope>NUCLEOTIDE SEQUENCE [LARGE SCALE GENOMIC DNA]</scope>
    <source>
        <strain evidence="2">Houghton</strain>
    </source>
</reference>
<keyword evidence="3" id="KW-1185">Reference proteome</keyword>
<dbReference type="AlphaFoldDB" id="U6MRN3"/>
<dbReference type="RefSeq" id="XP_013435128.1">
    <property type="nucleotide sequence ID" value="XM_013579674.1"/>
</dbReference>